<dbReference type="GO" id="GO:0031410">
    <property type="term" value="C:cytoplasmic vesicle"/>
    <property type="evidence" value="ECO:0007669"/>
    <property type="project" value="TreeGrafter"/>
</dbReference>
<organism evidence="16 17">
    <name type="scientific">Candidula unifasciata</name>
    <dbReference type="NCBI Taxonomy" id="100452"/>
    <lineage>
        <taxon>Eukaryota</taxon>
        <taxon>Metazoa</taxon>
        <taxon>Spiralia</taxon>
        <taxon>Lophotrochozoa</taxon>
        <taxon>Mollusca</taxon>
        <taxon>Gastropoda</taxon>
        <taxon>Heterobranchia</taxon>
        <taxon>Euthyneura</taxon>
        <taxon>Panpulmonata</taxon>
        <taxon>Eupulmonata</taxon>
        <taxon>Stylommatophora</taxon>
        <taxon>Helicina</taxon>
        <taxon>Helicoidea</taxon>
        <taxon>Geomitridae</taxon>
        <taxon>Candidula</taxon>
    </lineage>
</organism>
<evidence type="ECO:0000256" key="3">
    <source>
        <dbReference type="ARBA" id="ARBA00008873"/>
    </source>
</evidence>
<keyword evidence="9" id="KW-0406">Ion transport</keyword>
<dbReference type="Pfam" id="PF01545">
    <property type="entry name" value="Cation_efflux"/>
    <property type="match status" value="1"/>
</dbReference>
<evidence type="ECO:0000259" key="15">
    <source>
        <dbReference type="Pfam" id="PF01545"/>
    </source>
</evidence>
<gene>
    <name evidence="16" type="ORF">CUNI_LOCUS8143</name>
</gene>
<dbReference type="GO" id="GO:0006882">
    <property type="term" value="P:intracellular zinc ion homeostasis"/>
    <property type="evidence" value="ECO:0007669"/>
    <property type="project" value="InterPro"/>
</dbReference>
<evidence type="ECO:0000256" key="6">
    <source>
        <dbReference type="ARBA" id="ARBA00022692"/>
    </source>
</evidence>
<evidence type="ECO:0000256" key="7">
    <source>
        <dbReference type="ARBA" id="ARBA00022906"/>
    </source>
</evidence>
<evidence type="ECO:0000256" key="10">
    <source>
        <dbReference type="ARBA" id="ARBA00023136"/>
    </source>
</evidence>
<evidence type="ECO:0000256" key="13">
    <source>
        <dbReference type="SAM" id="MobiDB-lite"/>
    </source>
</evidence>
<evidence type="ECO:0000256" key="2">
    <source>
        <dbReference type="ARBA" id="ARBA00004601"/>
    </source>
</evidence>
<accession>A0A8S3Z3L0</accession>
<dbReference type="InterPro" id="IPR027469">
    <property type="entry name" value="Cation_efflux_TMD_sf"/>
</dbReference>
<keyword evidence="6 14" id="KW-0812">Transmembrane</keyword>
<dbReference type="GO" id="GO:0016020">
    <property type="term" value="C:membrane"/>
    <property type="evidence" value="ECO:0007669"/>
    <property type="project" value="UniProtKB-SubCell"/>
</dbReference>
<protein>
    <recommendedName>
        <fullName evidence="15">Cation efflux protein transmembrane domain-containing protein</fullName>
    </recommendedName>
</protein>
<feature type="domain" description="Cation efflux protein transmembrane" evidence="15">
    <location>
        <begin position="195"/>
        <end position="269"/>
    </location>
</feature>
<dbReference type="OrthoDB" id="78669at2759"/>
<evidence type="ECO:0000256" key="5">
    <source>
        <dbReference type="ARBA" id="ARBA00022448"/>
    </source>
</evidence>
<feature type="compositionally biased region" description="Basic and acidic residues" evidence="13">
    <location>
        <begin position="133"/>
        <end position="145"/>
    </location>
</feature>
<keyword evidence="7" id="KW-0862">Zinc</keyword>
<dbReference type="EMBL" id="CAJHNH020001326">
    <property type="protein sequence ID" value="CAG5122585.1"/>
    <property type="molecule type" value="Genomic_DNA"/>
</dbReference>
<evidence type="ECO:0000256" key="4">
    <source>
        <dbReference type="ARBA" id="ARBA00011182"/>
    </source>
</evidence>
<comment type="caution">
    <text evidence="16">The sequence shown here is derived from an EMBL/GenBank/DDBJ whole genome shotgun (WGS) entry which is preliminary data.</text>
</comment>
<comment type="catalytic activity">
    <reaction evidence="11">
        <text>Zn(2+)(in) = Zn(2+)(out)</text>
        <dbReference type="Rhea" id="RHEA:29351"/>
        <dbReference type="ChEBI" id="CHEBI:29105"/>
    </reaction>
</comment>
<dbReference type="AlphaFoldDB" id="A0A8S3Z3L0"/>
<evidence type="ECO:0000313" key="17">
    <source>
        <dbReference type="Proteomes" id="UP000678393"/>
    </source>
</evidence>
<feature type="transmembrane region" description="Helical" evidence="14">
    <location>
        <begin position="239"/>
        <end position="261"/>
    </location>
</feature>
<dbReference type="NCBIfam" id="TIGR01297">
    <property type="entry name" value="CDF"/>
    <property type="match status" value="1"/>
</dbReference>
<dbReference type="GO" id="GO:0005794">
    <property type="term" value="C:Golgi apparatus"/>
    <property type="evidence" value="ECO:0007669"/>
    <property type="project" value="UniProtKB-SubCell"/>
</dbReference>
<dbReference type="PANTHER" id="PTHR45755">
    <property type="match status" value="1"/>
</dbReference>
<evidence type="ECO:0000256" key="9">
    <source>
        <dbReference type="ARBA" id="ARBA00023065"/>
    </source>
</evidence>
<dbReference type="GO" id="GO:1904257">
    <property type="term" value="P:zinc ion import into Golgi lumen"/>
    <property type="evidence" value="ECO:0007669"/>
    <property type="project" value="TreeGrafter"/>
</dbReference>
<feature type="region of interest" description="Disordered" evidence="13">
    <location>
        <begin position="18"/>
        <end position="145"/>
    </location>
</feature>
<keyword evidence="5" id="KW-0813">Transport</keyword>
<sequence length="353" mass="38384">SVCASRMSMSRRHSVIFTGLDARRASQAPSMFDTSSADSGQSQSSKSPGSSLHADGKQETIERTFTRKTSQDLYTYTDEEVDNKDTSNPASDPVPPDSINANDPASEPLPPDNINVNDPASDPTPAGYTDQEGSQRDTGHVATDHQETPSCVLDCSHREHDVECDISAPPGVRRVTSGTNKRVVTLNALGNEKRYSKDTAAPTSSSEIVQGVYLHIMADALGSIGVIVSSTLINWFGWVIADPICSMFISALVILSVIPLLQESMGILMQRTPVALDEVLPRCYDRVSSLDGVCSIQQPHFWTLCSDVYVGALKLEVEPDADSQDILHRTRLIFYEVGVKHLYVQIEEAALSI</sequence>
<dbReference type="Proteomes" id="UP000678393">
    <property type="component" value="Unassembled WGS sequence"/>
</dbReference>
<feature type="non-terminal residue" evidence="16">
    <location>
        <position position="1"/>
    </location>
</feature>
<evidence type="ECO:0000256" key="12">
    <source>
        <dbReference type="ARBA" id="ARBA00046010"/>
    </source>
</evidence>
<feature type="compositionally biased region" description="Low complexity" evidence="13">
    <location>
        <begin position="35"/>
        <end position="51"/>
    </location>
</feature>
<comment type="subunit">
    <text evidence="4">Homooligomer.</text>
</comment>
<evidence type="ECO:0000313" key="16">
    <source>
        <dbReference type="EMBL" id="CAG5122585.1"/>
    </source>
</evidence>
<dbReference type="PANTHER" id="PTHR45755:SF4">
    <property type="entry name" value="ZINC TRANSPORTER 7"/>
    <property type="match status" value="1"/>
</dbReference>
<evidence type="ECO:0000256" key="11">
    <source>
        <dbReference type="ARBA" id="ARBA00034634"/>
    </source>
</evidence>
<feature type="transmembrane region" description="Helical" evidence="14">
    <location>
        <begin position="212"/>
        <end position="233"/>
    </location>
</feature>
<comment type="similarity">
    <text evidence="3">Belongs to the cation diffusion facilitator (CDF) transporter (TC 2.A.4) family. SLC30A subfamily.</text>
</comment>
<dbReference type="Gene3D" id="1.20.1510.10">
    <property type="entry name" value="Cation efflux protein transmembrane domain"/>
    <property type="match status" value="1"/>
</dbReference>
<dbReference type="InterPro" id="IPR002524">
    <property type="entry name" value="Cation_efflux"/>
</dbReference>
<dbReference type="InterPro" id="IPR045316">
    <property type="entry name" value="Msc2-like"/>
</dbReference>
<keyword evidence="8 14" id="KW-1133">Transmembrane helix</keyword>
<comment type="function">
    <text evidence="12">Zinc ion transporter mediating zinc entry from the cytosol into the lumen of organelles along the secretory pathway. By contributing to zinc ion homeostasis within the early secretory pathway, regulates the activation and folding of enzymes like alkaline phosphatases.</text>
</comment>
<reference evidence="16" key="1">
    <citation type="submission" date="2021-04" db="EMBL/GenBank/DDBJ databases">
        <authorList>
            <consortium name="Molecular Ecology Group"/>
        </authorList>
    </citation>
    <scope>NUCLEOTIDE SEQUENCE</scope>
</reference>
<evidence type="ECO:0000256" key="14">
    <source>
        <dbReference type="SAM" id="Phobius"/>
    </source>
</evidence>
<keyword evidence="7" id="KW-0864">Zinc transport</keyword>
<proteinExistence type="inferred from homology"/>
<comment type="subcellular location">
    <subcellularLocation>
        <location evidence="2">Golgi apparatus</location>
        <location evidence="2">trans-Golgi network</location>
    </subcellularLocation>
    <subcellularLocation>
        <location evidence="1">Membrane</location>
        <topology evidence="1">Multi-pass membrane protein</topology>
    </subcellularLocation>
</comment>
<dbReference type="GO" id="GO:0005385">
    <property type="term" value="F:zinc ion transmembrane transporter activity"/>
    <property type="evidence" value="ECO:0007669"/>
    <property type="project" value="InterPro"/>
</dbReference>
<dbReference type="InterPro" id="IPR058533">
    <property type="entry name" value="Cation_efflux_TM"/>
</dbReference>
<keyword evidence="10 14" id="KW-0472">Membrane</keyword>
<keyword evidence="17" id="KW-1185">Reference proteome</keyword>
<dbReference type="SUPFAM" id="SSF161111">
    <property type="entry name" value="Cation efflux protein transmembrane domain-like"/>
    <property type="match status" value="1"/>
</dbReference>
<evidence type="ECO:0000256" key="8">
    <source>
        <dbReference type="ARBA" id="ARBA00022989"/>
    </source>
</evidence>
<evidence type="ECO:0000256" key="1">
    <source>
        <dbReference type="ARBA" id="ARBA00004141"/>
    </source>
</evidence>
<feature type="compositionally biased region" description="Basic and acidic residues" evidence="13">
    <location>
        <begin position="54"/>
        <end position="65"/>
    </location>
</feature>
<name>A0A8S3Z3L0_9EUPU</name>